<dbReference type="HOGENOM" id="CLU_2205139_0_0_4"/>
<dbReference type="Proteomes" id="UP000002287">
    <property type="component" value="Plasmid pBVIE05"/>
</dbReference>
<gene>
    <name evidence="1" type="ordered locus">Bcep1808_7680</name>
</gene>
<name>A4JW97_BURVG</name>
<sequence>MSKRFEFERFDVRGCACDECDTGVTPSAEFDGEWVKAQAALDREAVLQAQIRTLEVQLKETRARALDEAAAAISDHRRAGREWVPASFWANVTNEAAARIRALKEAK</sequence>
<organism evidence="1 2">
    <name type="scientific">Burkholderia vietnamiensis (strain G4 / LMG 22486)</name>
    <name type="common">Burkholderia cepacia (strain R1808)</name>
    <dbReference type="NCBI Taxonomy" id="269482"/>
    <lineage>
        <taxon>Bacteria</taxon>
        <taxon>Pseudomonadati</taxon>
        <taxon>Pseudomonadota</taxon>
        <taxon>Betaproteobacteria</taxon>
        <taxon>Burkholderiales</taxon>
        <taxon>Burkholderiaceae</taxon>
        <taxon>Burkholderia</taxon>
        <taxon>Burkholderia cepacia complex</taxon>
    </lineage>
</organism>
<dbReference type="AlphaFoldDB" id="A4JW97"/>
<dbReference type="EMBL" id="CP000621">
    <property type="protein sequence ID" value="ABO60550.1"/>
    <property type="molecule type" value="Genomic_DNA"/>
</dbReference>
<proteinExistence type="predicted"/>
<keyword evidence="1" id="KW-0614">Plasmid</keyword>
<evidence type="ECO:0000313" key="2">
    <source>
        <dbReference type="Proteomes" id="UP000002287"/>
    </source>
</evidence>
<protein>
    <submittedName>
        <fullName evidence="1">Uncharacterized protein</fullName>
    </submittedName>
</protein>
<geneLocation type="plasmid" evidence="1 2">
    <name>pBVIE05</name>
</geneLocation>
<evidence type="ECO:0000313" key="1">
    <source>
        <dbReference type="EMBL" id="ABO60550.1"/>
    </source>
</evidence>
<accession>A4JW97</accession>
<dbReference type="KEGG" id="bvi:Bcep1808_7680"/>
<reference evidence="1 2" key="1">
    <citation type="submission" date="2007-03" db="EMBL/GenBank/DDBJ databases">
        <title>Complete sequence of plasmid pBVIE05 of Burkholderia vietnamiensis G4.</title>
        <authorList>
            <consortium name="US DOE Joint Genome Institute"/>
            <person name="Copeland A."/>
            <person name="Lucas S."/>
            <person name="Lapidus A."/>
            <person name="Barry K."/>
            <person name="Detter J.C."/>
            <person name="Glavina del Rio T."/>
            <person name="Hammon N."/>
            <person name="Israni S."/>
            <person name="Dalin E."/>
            <person name="Tice H."/>
            <person name="Pitluck S."/>
            <person name="Chain P."/>
            <person name="Malfatti S."/>
            <person name="Shin M."/>
            <person name="Vergez L."/>
            <person name="Schmutz J."/>
            <person name="Larimer F."/>
            <person name="Land M."/>
            <person name="Hauser L."/>
            <person name="Kyrpides N."/>
            <person name="Tiedje J."/>
            <person name="Richardson P."/>
        </authorList>
    </citation>
    <scope>NUCLEOTIDE SEQUENCE [LARGE SCALE GENOMIC DNA]</scope>
    <source>
        <strain evidence="2">G4 / LMG 22486</strain>
        <plasmid evidence="1 2">pBVIE05</plasmid>
    </source>
</reference>